<reference evidence="1 2" key="1">
    <citation type="journal article" date="2015" name="Stand. Genomic Sci.">
        <title>Genomic Encyclopedia of Bacterial and Archaeal Type Strains, Phase III: the genomes of soil and plant-associated and newly described type strains.</title>
        <authorList>
            <person name="Whitman W.B."/>
            <person name="Woyke T."/>
            <person name="Klenk H.P."/>
            <person name="Zhou Y."/>
            <person name="Lilburn T.G."/>
            <person name="Beck B.J."/>
            <person name="De Vos P."/>
            <person name="Vandamme P."/>
            <person name="Eisen J.A."/>
            <person name="Garrity G."/>
            <person name="Hugenholtz P."/>
            <person name="Kyrpides N.C."/>
        </authorList>
    </citation>
    <scope>NUCLEOTIDE SEQUENCE [LARGE SCALE GENOMIC DNA]</scope>
    <source>
        <strain evidence="1 2">CGMCC 1.7748</strain>
    </source>
</reference>
<evidence type="ECO:0000313" key="2">
    <source>
        <dbReference type="Proteomes" id="UP000316624"/>
    </source>
</evidence>
<proteinExistence type="predicted"/>
<dbReference type="Proteomes" id="UP000316624">
    <property type="component" value="Unassembled WGS sequence"/>
</dbReference>
<protein>
    <submittedName>
        <fullName evidence="1">Uncharacterized protein</fullName>
    </submittedName>
</protein>
<sequence length="90" mass="9902">MAARKPAIVAGPGPIAATRAAIKSLPGMTADCRDGEWRVTINLYRLSERFPDRKTQWCEAKQEAMAYYTEDADDAIGTARAMSAHWESGK</sequence>
<keyword evidence="2" id="KW-1185">Reference proteome</keyword>
<gene>
    <name evidence="1" type="ORF">IQ35_03567</name>
</gene>
<comment type="caution">
    <text evidence="1">The sequence shown here is derived from an EMBL/GenBank/DDBJ whole genome shotgun (WGS) entry which is preliminary data.</text>
</comment>
<dbReference type="RefSeq" id="WP_088185019.1">
    <property type="nucleotide sequence ID" value="NZ_JACIIY010000024.1"/>
</dbReference>
<evidence type="ECO:0000313" key="1">
    <source>
        <dbReference type="EMBL" id="TWH90284.1"/>
    </source>
</evidence>
<dbReference type="EMBL" id="VLKK01000022">
    <property type="protein sequence ID" value="TWH90284.1"/>
    <property type="molecule type" value="Genomic_DNA"/>
</dbReference>
<organism evidence="1 2">
    <name type="scientific">Sphingobium wenxiniae (strain DSM 21828 / CGMCC 1.7748 / JZ-1)</name>
    <dbReference type="NCBI Taxonomy" id="595605"/>
    <lineage>
        <taxon>Bacteria</taxon>
        <taxon>Pseudomonadati</taxon>
        <taxon>Pseudomonadota</taxon>
        <taxon>Alphaproteobacteria</taxon>
        <taxon>Sphingomonadales</taxon>
        <taxon>Sphingomonadaceae</taxon>
        <taxon>Sphingobium</taxon>
    </lineage>
</organism>
<name>A0A562K4X9_SPHWJ</name>
<accession>A0A562K4X9</accession>
<dbReference type="AlphaFoldDB" id="A0A562K4X9"/>